<dbReference type="InterPro" id="IPR053137">
    <property type="entry name" value="NLR-like"/>
</dbReference>
<dbReference type="GO" id="GO:0009116">
    <property type="term" value="P:nucleoside metabolic process"/>
    <property type="evidence" value="ECO:0007669"/>
    <property type="project" value="InterPro"/>
</dbReference>
<dbReference type="PANTHER" id="PTHR46082:SF11">
    <property type="entry name" value="AAA+ ATPASE DOMAIN-CONTAINING PROTEIN-RELATED"/>
    <property type="match status" value="1"/>
</dbReference>
<proteinExistence type="predicted"/>
<dbReference type="EMBL" id="DF933840">
    <property type="protein sequence ID" value="GAM42392.1"/>
    <property type="molecule type" value="Genomic_DNA"/>
</dbReference>
<sequence length="179" mass="19928">MDQIVIPTTSHKMRWRRYQDIRLGDVVVSLHSKSTEAVVQYDFGKSLQERGFVHAGGKLNKPPNIVLSAISKLQAYHALGKGKIPDLLSKLPAAMQHPGLEKDRVFRADVLHTEGKKSCRTCYGLGNANIVKKWELSDTAPKIHYGTIGSADQVMKDAILRDQWASQENILCFEMEAAG</sequence>
<dbReference type="InterPro" id="IPR035994">
    <property type="entry name" value="Nucleoside_phosphorylase_sf"/>
</dbReference>
<keyword evidence="2" id="KW-1185">Reference proteome</keyword>
<evidence type="ECO:0000313" key="2">
    <source>
        <dbReference type="Proteomes" id="UP000053095"/>
    </source>
</evidence>
<accession>A0A478EAP4</accession>
<dbReference type="Gene3D" id="3.40.50.1580">
    <property type="entry name" value="Nucleoside phosphorylase domain"/>
    <property type="match status" value="1"/>
</dbReference>
<dbReference type="Proteomes" id="UP000053095">
    <property type="component" value="Unassembled WGS sequence"/>
</dbReference>
<dbReference type="PANTHER" id="PTHR46082">
    <property type="entry name" value="ATP/GTP-BINDING PROTEIN-RELATED"/>
    <property type="match status" value="1"/>
</dbReference>
<reference evidence="2" key="1">
    <citation type="journal article" date="2015" name="Genome Announc.">
        <title>Draft genome sequence of Talaromyces cellulolyticus strain Y-94, a source of lignocellulosic biomass-degrading enzymes.</title>
        <authorList>
            <person name="Fujii T."/>
            <person name="Koike H."/>
            <person name="Sawayama S."/>
            <person name="Yano S."/>
            <person name="Inoue H."/>
        </authorList>
    </citation>
    <scope>NUCLEOTIDE SEQUENCE [LARGE SCALE GENOMIC DNA]</scope>
    <source>
        <strain evidence="2">Y-94</strain>
    </source>
</reference>
<gene>
    <name evidence="1" type="ORF">TCE0_044f16321</name>
</gene>
<organism evidence="1 2">
    <name type="scientific">Talaromyces pinophilus</name>
    <name type="common">Penicillium pinophilum</name>
    <dbReference type="NCBI Taxonomy" id="128442"/>
    <lineage>
        <taxon>Eukaryota</taxon>
        <taxon>Fungi</taxon>
        <taxon>Dikarya</taxon>
        <taxon>Ascomycota</taxon>
        <taxon>Pezizomycotina</taxon>
        <taxon>Eurotiomycetes</taxon>
        <taxon>Eurotiomycetidae</taxon>
        <taxon>Eurotiales</taxon>
        <taxon>Trichocomaceae</taxon>
        <taxon>Talaromyces</taxon>
        <taxon>Talaromyces sect. Talaromyces</taxon>
    </lineage>
</organism>
<name>A0A478EAP4_TALPI</name>
<evidence type="ECO:0000313" key="1">
    <source>
        <dbReference type="EMBL" id="GAM42392.1"/>
    </source>
</evidence>
<dbReference type="GO" id="GO:0003824">
    <property type="term" value="F:catalytic activity"/>
    <property type="evidence" value="ECO:0007669"/>
    <property type="project" value="InterPro"/>
</dbReference>
<dbReference type="SUPFAM" id="SSF53167">
    <property type="entry name" value="Purine and uridine phosphorylases"/>
    <property type="match status" value="1"/>
</dbReference>
<protein>
    <submittedName>
        <fullName evidence="1">Uncharacterized protein</fullName>
    </submittedName>
</protein>
<dbReference type="AlphaFoldDB" id="A0A478EAP4"/>